<dbReference type="OrthoDB" id="5842926at2759"/>
<dbReference type="PANTHER" id="PTHR46297:SF1">
    <property type="entry name" value="ZINC FINGER CCCH-TYPE WITH G PATCH DOMAIN-CONTAINING PROTEIN"/>
    <property type="match status" value="1"/>
</dbReference>
<dbReference type="GO" id="GO:0008270">
    <property type="term" value="F:zinc ion binding"/>
    <property type="evidence" value="ECO:0007669"/>
    <property type="project" value="UniProtKB-KW"/>
</dbReference>
<evidence type="ECO:0000313" key="11">
    <source>
        <dbReference type="Proteomes" id="UP000789595"/>
    </source>
</evidence>
<evidence type="ECO:0000256" key="3">
    <source>
        <dbReference type="ARBA" id="ARBA00022771"/>
    </source>
</evidence>
<evidence type="ECO:0000256" key="4">
    <source>
        <dbReference type="ARBA" id="ARBA00022833"/>
    </source>
</evidence>
<dbReference type="SMART" id="SM00443">
    <property type="entry name" value="G_patch"/>
    <property type="match status" value="1"/>
</dbReference>
<dbReference type="Proteomes" id="UP000789595">
    <property type="component" value="Unassembled WGS sequence"/>
</dbReference>
<evidence type="ECO:0000256" key="7">
    <source>
        <dbReference type="SAM" id="Coils"/>
    </source>
</evidence>
<dbReference type="GO" id="GO:0000978">
    <property type="term" value="F:RNA polymerase II cis-regulatory region sequence-specific DNA binding"/>
    <property type="evidence" value="ECO:0007669"/>
    <property type="project" value="TreeGrafter"/>
</dbReference>
<keyword evidence="4" id="KW-0862">Zinc</keyword>
<feature type="region of interest" description="Disordered" evidence="8">
    <location>
        <begin position="103"/>
        <end position="177"/>
    </location>
</feature>
<dbReference type="Pfam" id="PF01585">
    <property type="entry name" value="G-patch"/>
    <property type="match status" value="1"/>
</dbReference>
<evidence type="ECO:0000259" key="9">
    <source>
        <dbReference type="PROSITE" id="PS50174"/>
    </source>
</evidence>
<feature type="region of interest" description="Disordered" evidence="8">
    <location>
        <begin position="385"/>
        <end position="409"/>
    </location>
</feature>
<dbReference type="InterPro" id="IPR000467">
    <property type="entry name" value="G_patch_dom"/>
</dbReference>
<feature type="compositionally biased region" description="Low complexity" evidence="8">
    <location>
        <begin position="155"/>
        <end position="165"/>
    </location>
</feature>
<keyword evidence="7" id="KW-0175">Coiled coil</keyword>
<proteinExistence type="predicted"/>
<dbReference type="EMBL" id="CAKKNE010000005">
    <property type="protein sequence ID" value="CAH0377342.1"/>
    <property type="molecule type" value="Genomic_DNA"/>
</dbReference>
<dbReference type="InterPro" id="IPR012677">
    <property type="entry name" value="Nucleotide-bd_a/b_plait_sf"/>
</dbReference>
<evidence type="ECO:0000256" key="8">
    <source>
        <dbReference type="SAM" id="MobiDB-lite"/>
    </source>
</evidence>
<protein>
    <recommendedName>
        <fullName evidence="9">G-patch domain-containing protein</fullName>
    </recommendedName>
</protein>
<gene>
    <name evidence="10" type="ORF">PECAL_5P19060</name>
</gene>
<dbReference type="GO" id="GO:0005634">
    <property type="term" value="C:nucleus"/>
    <property type="evidence" value="ECO:0007669"/>
    <property type="project" value="UniProtKB-SubCell"/>
</dbReference>
<dbReference type="SUPFAM" id="SSF54928">
    <property type="entry name" value="RNA-binding domain, RBD"/>
    <property type="match status" value="1"/>
</dbReference>
<dbReference type="GO" id="GO:0001227">
    <property type="term" value="F:DNA-binding transcription repressor activity, RNA polymerase II-specific"/>
    <property type="evidence" value="ECO:0007669"/>
    <property type="project" value="TreeGrafter"/>
</dbReference>
<keyword evidence="5" id="KW-0238">DNA-binding</keyword>
<dbReference type="AlphaFoldDB" id="A0A8J2SUN5"/>
<dbReference type="PROSITE" id="PS50174">
    <property type="entry name" value="G_PATCH"/>
    <property type="match status" value="1"/>
</dbReference>
<evidence type="ECO:0000256" key="1">
    <source>
        <dbReference type="ARBA" id="ARBA00004123"/>
    </source>
</evidence>
<name>A0A8J2SUN5_9STRA</name>
<feature type="compositionally biased region" description="Polar residues" evidence="8">
    <location>
        <begin position="104"/>
        <end position="117"/>
    </location>
</feature>
<comment type="caution">
    <text evidence="10">The sequence shown here is derived from an EMBL/GenBank/DDBJ whole genome shotgun (WGS) entry which is preliminary data.</text>
</comment>
<sequence>MDAAALREFCHRERPPSVVLDNMFDASMPPAADAIELDVGQEMTRSFGRVLDCEAILSTGIVTVFFAEDGAAQRCAAALHGGNFDGRRIGARYCAGGATRAVANGTSSAPGATTTHQAEPDATDADAADASVGDATPPEAELGDTTGDEGESGDDGSCGSLAASLSDDDDESDAGDVVSSLREHVLKATAPPPPPAGRGRGRTTPAWLAAQQTNATAGPVPRRNGGVASAAQQPKADEDEESAWTAGPAAQKRFAAAAEVAAKAQADRLGERVGGWEVHEKGVASKLMAKMGYVRGSGLGKHAQGRTDILPIPAPRRGTRDCENPGLGAPEAAPVEAPKSTAGRAAKRSRAAYDRESGRAAPRSVFDAVAATTRRAVAPDPKKLKEAARRKTQRDVHRSAGALRAADTAGAEALRELEKRLAALERAKARQAAHGADAVFAAKRDREIADVRNRIDALTARHSHLRNACATRRDRDRKEKHVF</sequence>
<feature type="compositionally biased region" description="Basic and acidic residues" evidence="8">
    <location>
        <begin position="385"/>
        <end position="398"/>
    </location>
</feature>
<keyword evidence="3" id="KW-0863">Zinc-finger</keyword>
<dbReference type="InterPro" id="IPR035979">
    <property type="entry name" value="RBD_domain_sf"/>
</dbReference>
<dbReference type="Gene3D" id="3.30.70.330">
    <property type="match status" value="1"/>
</dbReference>
<keyword evidence="6" id="KW-0539">Nucleus</keyword>
<feature type="region of interest" description="Disordered" evidence="8">
    <location>
        <begin position="297"/>
        <end position="364"/>
    </location>
</feature>
<feature type="region of interest" description="Disordered" evidence="8">
    <location>
        <begin position="184"/>
        <end position="203"/>
    </location>
</feature>
<evidence type="ECO:0000256" key="2">
    <source>
        <dbReference type="ARBA" id="ARBA00022723"/>
    </source>
</evidence>
<evidence type="ECO:0000313" key="10">
    <source>
        <dbReference type="EMBL" id="CAH0377342.1"/>
    </source>
</evidence>
<organism evidence="10 11">
    <name type="scientific">Pelagomonas calceolata</name>
    <dbReference type="NCBI Taxonomy" id="35677"/>
    <lineage>
        <taxon>Eukaryota</taxon>
        <taxon>Sar</taxon>
        <taxon>Stramenopiles</taxon>
        <taxon>Ochrophyta</taxon>
        <taxon>Pelagophyceae</taxon>
        <taxon>Pelagomonadales</taxon>
        <taxon>Pelagomonadaceae</taxon>
        <taxon>Pelagomonas</taxon>
    </lineage>
</organism>
<feature type="domain" description="G-patch" evidence="9">
    <location>
        <begin position="280"/>
        <end position="332"/>
    </location>
</feature>
<reference evidence="10" key="1">
    <citation type="submission" date="2021-11" db="EMBL/GenBank/DDBJ databases">
        <authorList>
            <consortium name="Genoscope - CEA"/>
            <person name="William W."/>
        </authorList>
    </citation>
    <scope>NUCLEOTIDE SEQUENCE</scope>
</reference>
<feature type="coiled-coil region" evidence="7">
    <location>
        <begin position="414"/>
        <end position="468"/>
    </location>
</feature>
<evidence type="ECO:0000256" key="5">
    <source>
        <dbReference type="ARBA" id="ARBA00023125"/>
    </source>
</evidence>
<comment type="subcellular location">
    <subcellularLocation>
        <location evidence="1">Nucleus</location>
    </subcellularLocation>
</comment>
<dbReference type="PANTHER" id="PTHR46297">
    <property type="entry name" value="ZINC FINGER CCCH-TYPE WITH G PATCH DOMAIN-CONTAINING PROTEIN"/>
    <property type="match status" value="1"/>
</dbReference>
<feature type="compositionally biased region" description="Low complexity" evidence="8">
    <location>
        <begin position="400"/>
        <end position="409"/>
    </location>
</feature>
<keyword evidence="2" id="KW-0479">Metal-binding</keyword>
<keyword evidence="11" id="KW-1185">Reference proteome</keyword>
<accession>A0A8J2SUN5</accession>
<feature type="region of interest" description="Disordered" evidence="8">
    <location>
        <begin position="214"/>
        <end position="249"/>
    </location>
</feature>
<evidence type="ECO:0000256" key="6">
    <source>
        <dbReference type="ARBA" id="ARBA00023242"/>
    </source>
</evidence>